<dbReference type="GO" id="GO:0005886">
    <property type="term" value="C:plasma membrane"/>
    <property type="evidence" value="ECO:0007669"/>
    <property type="project" value="TreeGrafter"/>
</dbReference>
<feature type="transmembrane region" description="Helical" evidence="1">
    <location>
        <begin position="6"/>
        <end position="24"/>
    </location>
</feature>
<dbReference type="InterPro" id="IPR050469">
    <property type="entry name" value="Diguanylate_Cyclase"/>
</dbReference>
<evidence type="ECO:0000313" key="4">
    <source>
        <dbReference type="Proteomes" id="UP000053244"/>
    </source>
</evidence>
<dbReference type="InterPro" id="IPR029787">
    <property type="entry name" value="Nucleotide_cyclase"/>
</dbReference>
<evidence type="ECO:0000259" key="2">
    <source>
        <dbReference type="PROSITE" id="PS50887"/>
    </source>
</evidence>
<keyword evidence="4" id="KW-1185">Reference proteome</keyword>
<evidence type="ECO:0000313" key="3">
    <source>
        <dbReference type="EMBL" id="KUL23171.1"/>
    </source>
</evidence>
<sequence length="512" mass="54283">MRAALVTVYVAAALLAAAYAVLSWRRRHLSPLATSLSVITAGGALWSLAQSVAITAASPAVARVGTYAMFPGVAMIIAGFLWHTSVFTGRRPGRLALLLVHPVLLVAVVLTDPWHHAFFSSITSHPDGGVTPHPGWAYWLHAAYCYAMLALGTARATGAMRRAVHGHRRVFVIFLGGALVPAVGNLVSLFVAVGDRQADLTPVLFLVTATMWWWAERSGVPARRLPVAYKQVIAALSDAVMVLDPDGQFLDVNPAAAEMLAALNPASTGAVVGRPWSEIAGRQLASVLTGTDEQTVAANGRMYDVRVVRMHAADGGSPGTVVVVRDVTELERLRAELTDHAVRDGLTGVFNRRHLTAVLRDQVHEAGPLSAVMIDVDHFKAVNDTYGHAVGDEVLTRLAQEISDAAGPAAVVARYGGEEFAVILPGVAGKAAADLVEQWRLRCAQLSVATRLGPLRVTFSAGVAQLASTADAEDLLRRADRALYAAKEQGRNRVVCDTAARSSPPSRVPAAS</sequence>
<feature type="domain" description="GGDEF" evidence="2">
    <location>
        <begin position="367"/>
        <end position="499"/>
    </location>
</feature>
<accession>A0A117ML53</accession>
<dbReference type="GO" id="GO:0052621">
    <property type="term" value="F:diguanylate cyclase activity"/>
    <property type="evidence" value="ECO:0007669"/>
    <property type="project" value="TreeGrafter"/>
</dbReference>
<dbReference type="SMART" id="SM00267">
    <property type="entry name" value="GGDEF"/>
    <property type="match status" value="1"/>
</dbReference>
<dbReference type="RefSeq" id="WP_067706599.1">
    <property type="nucleotide sequence ID" value="NZ_LLZH01000333.1"/>
</dbReference>
<dbReference type="AlphaFoldDB" id="A0A117ML53"/>
<dbReference type="Gene3D" id="3.30.70.270">
    <property type="match status" value="1"/>
</dbReference>
<comment type="caution">
    <text evidence="3">The sequence shown here is derived from an EMBL/GenBank/DDBJ whole genome shotgun (WGS) entry which is preliminary data.</text>
</comment>
<dbReference type="EMBL" id="LLZH01000333">
    <property type="protein sequence ID" value="KUL23171.1"/>
    <property type="molecule type" value="Genomic_DNA"/>
</dbReference>
<dbReference type="Gene3D" id="3.30.450.20">
    <property type="entry name" value="PAS domain"/>
    <property type="match status" value="1"/>
</dbReference>
<dbReference type="OrthoDB" id="23692at2"/>
<dbReference type="Pfam" id="PF08448">
    <property type="entry name" value="PAS_4"/>
    <property type="match status" value="1"/>
</dbReference>
<dbReference type="PANTHER" id="PTHR45138:SF24">
    <property type="entry name" value="DIGUANYLATE CYCLASE DGCC-RELATED"/>
    <property type="match status" value="1"/>
</dbReference>
<dbReference type="GO" id="GO:1902201">
    <property type="term" value="P:negative regulation of bacterial-type flagellum-dependent cell motility"/>
    <property type="evidence" value="ECO:0007669"/>
    <property type="project" value="TreeGrafter"/>
</dbReference>
<feature type="transmembrane region" description="Helical" evidence="1">
    <location>
        <begin position="170"/>
        <end position="192"/>
    </location>
</feature>
<feature type="transmembrane region" description="Helical" evidence="1">
    <location>
        <begin position="64"/>
        <end position="83"/>
    </location>
</feature>
<feature type="transmembrane region" description="Helical" evidence="1">
    <location>
        <begin position="95"/>
        <end position="116"/>
    </location>
</feature>
<feature type="transmembrane region" description="Helical" evidence="1">
    <location>
        <begin position="136"/>
        <end position="158"/>
    </location>
</feature>
<organism evidence="3 4">
    <name type="scientific">Actinoplanes awajinensis subsp. mycoplanecinus</name>
    <dbReference type="NCBI Taxonomy" id="135947"/>
    <lineage>
        <taxon>Bacteria</taxon>
        <taxon>Bacillati</taxon>
        <taxon>Actinomycetota</taxon>
        <taxon>Actinomycetes</taxon>
        <taxon>Micromonosporales</taxon>
        <taxon>Micromonosporaceae</taxon>
        <taxon>Actinoplanes</taxon>
    </lineage>
</organism>
<dbReference type="Pfam" id="PF16927">
    <property type="entry name" value="HisKA_7TM"/>
    <property type="match status" value="1"/>
</dbReference>
<name>A0A117ML53_9ACTN</name>
<dbReference type="InterPro" id="IPR013656">
    <property type="entry name" value="PAS_4"/>
</dbReference>
<keyword evidence="1" id="KW-0472">Membrane</keyword>
<feature type="transmembrane region" description="Helical" evidence="1">
    <location>
        <begin position="36"/>
        <end position="58"/>
    </location>
</feature>
<dbReference type="InterPro" id="IPR035965">
    <property type="entry name" value="PAS-like_dom_sf"/>
</dbReference>
<keyword evidence="1" id="KW-1133">Transmembrane helix</keyword>
<dbReference type="GO" id="GO:0043709">
    <property type="term" value="P:cell adhesion involved in single-species biofilm formation"/>
    <property type="evidence" value="ECO:0007669"/>
    <property type="project" value="TreeGrafter"/>
</dbReference>
<dbReference type="FunFam" id="3.30.70.270:FF:000001">
    <property type="entry name" value="Diguanylate cyclase domain protein"/>
    <property type="match status" value="1"/>
</dbReference>
<dbReference type="SUPFAM" id="SSF55785">
    <property type="entry name" value="PYP-like sensor domain (PAS domain)"/>
    <property type="match status" value="1"/>
</dbReference>
<dbReference type="SUPFAM" id="SSF55073">
    <property type="entry name" value="Nucleotide cyclase"/>
    <property type="match status" value="1"/>
</dbReference>
<dbReference type="InterPro" id="IPR043128">
    <property type="entry name" value="Rev_trsase/Diguanyl_cyclase"/>
</dbReference>
<proteinExistence type="predicted"/>
<dbReference type="Proteomes" id="UP000053244">
    <property type="component" value="Unassembled WGS sequence"/>
</dbReference>
<dbReference type="InterPro" id="IPR000160">
    <property type="entry name" value="GGDEF_dom"/>
</dbReference>
<evidence type="ECO:0000256" key="1">
    <source>
        <dbReference type="SAM" id="Phobius"/>
    </source>
</evidence>
<dbReference type="CDD" id="cd00130">
    <property type="entry name" value="PAS"/>
    <property type="match status" value="1"/>
</dbReference>
<dbReference type="CDD" id="cd01949">
    <property type="entry name" value="GGDEF"/>
    <property type="match status" value="1"/>
</dbReference>
<dbReference type="PROSITE" id="PS50887">
    <property type="entry name" value="GGDEF"/>
    <property type="match status" value="1"/>
</dbReference>
<dbReference type="NCBIfam" id="TIGR00254">
    <property type="entry name" value="GGDEF"/>
    <property type="match status" value="1"/>
</dbReference>
<dbReference type="InterPro" id="IPR031621">
    <property type="entry name" value="HisKA_7TM"/>
</dbReference>
<protein>
    <recommendedName>
        <fullName evidence="2">GGDEF domain-containing protein</fullName>
    </recommendedName>
</protein>
<dbReference type="PANTHER" id="PTHR45138">
    <property type="entry name" value="REGULATORY COMPONENTS OF SENSORY TRANSDUCTION SYSTEM"/>
    <property type="match status" value="1"/>
</dbReference>
<gene>
    <name evidence="3" type="ORF">ADL15_46775</name>
</gene>
<reference evidence="3 4" key="1">
    <citation type="submission" date="2015-10" db="EMBL/GenBank/DDBJ databases">
        <authorList>
            <person name="Gilbert D.G."/>
        </authorList>
    </citation>
    <scope>NUCLEOTIDE SEQUENCE [LARGE SCALE GENOMIC DNA]</scope>
    <source>
        <strain evidence="3 4">NRRL B-16712</strain>
    </source>
</reference>
<dbReference type="InterPro" id="IPR000014">
    <property type="entry name" value="PAS"/>
</dbReference>
<keyword evidence="1" id="KW-0812">Transmembrane</keyword>
<dbReference type="Pfam" id="PF00990">
    <property type="entry name" value="GGDEF"/>
    <property type="match status" value="1"/>
</dbReference>